<dbReference type="GO" id="GO:0003677">
    <property type="term" value="F:DNA binding"/>
    <property type="evidence" value="ECO:0007669"/>
    <property type="project" value="UniProtKB-UniRule"/>
</dbReference>
<dbReference type="Gene3D" id="1.10.357.10">
    <property type="entry name" value="Tetracycline Repressor, domain 2"/>
    <property type="match status" value="1"/>
</dbReference>
<dbReference type="PROSITE" id="PS50977">
    <property type="entry name" value="HTH_TETR_2"/>
    <property type="match status" value="1"/>
</dbReference>
<accession>A0A7C8L6G2</accession>
<evidence type="ECO:0000259" key="4">
    <source>
        <dbReference type="PROSITE" id="PS50977"/>
    </source>
</evidence>
<dbReference type="Pfam" id="PF00440">
    <property type="entry name" value="TetR_N"/>
    <property type="match status" value="1"/>
</dbReference>
<keyword evidence="2 3" id="KW-0238">DNA-binding</keyword>
<comment type="caution">
    <text evidence="5">The sequence shown here is derived from an EMBL/GenBank/DDBJ whole genome shotgun (WGS) entry which is preliminary data.</text>
</comment>
<dbReference type="EMBL" id="WEID01000004">
    <property type="protein sequence ID" value="KAB8139355.1"/>
    <property type="molecule type" value="Genomic_DNA"/>
</dbReference>
<proteinExistence type="predicted"/>
<keyword evidence="6" id="KW-1185">Reference proteome</keyword>
<dbReference type="RefSeq" id="WP_153400862.1">
    <property type="nucleotide sequence ID" value="NZ_ML762424.1"/>
</dbReference>
<evidence type="ECO:0000313" key="6">
    <source>
        <dbReference type="Proteomes" id="UP000480246"/>
    </source>
</evidence>
<evidence type="ECO:0000313" key="5">
    <source>
        <dbReference type="EMBL" id="KAB8139355.1"/>
    </source>
</evidence>
<name>A0A7C8L6G2_9BACI</name>
<dbReference type="InterPro" id="IPR001647">
    <property type="entry name" value="HTH_TetR"/>
</dbReference>
<dbReference type="PRINTS" id="PR00455">
    <property type="entry name" value="HTHTETR"/>
</dbReference>
<dbReference type="Proteomes" id="UP000480246">
    <property type="component" value="Unassembled WGS sequence"/>
</dbReference>
<keyword evidence="1" id="KW-0678">Repressor</keyword>
<dbReference type="OrthoDB" id="9815924at2"/>
<sequence>MAARRAVEKELTQQMIIDVAHELFVEEGYQNVSMRKIAKSLGYSHGAIYYHFTSKADLFTAMVDQDFAMINKEIDKLDQLELSNKEKLRELLLGYIQFGVTYKNHYEVMFLIRDKEINSYDMESPIKSYQKFAAKIAEFTNNQLPVPVIWSVFLMLHGFVAQYCRTDQSFENIKSMADIHVDLILRSITKD</sequence>
<dbReference type="InterPro" id="IPR009057">
    <property type="entry name" value="Homeodomain-like_sf"/>
</dbReference>
<dbReference type="SUPFAM" id="SSF46689">
    <property type="entry name" value="Homeodomain-like"/>
    <property type="match status" value="1"/>
</dbReference>
<dbReference type="InterPro" id="IPR050624">
    <property type="entry name" value="HTH-type_Tx_Regulator"/>
</dbReference>
<evidence type="ECO:0000256" key="1">
    <source>
        <dbReference type="ARBA" id="ARBA00022491"/>
    </source>
</evidence>
<dbReference type="PANTHER" id="PTHR43479:SF11">
    <property type="entry name" value="ACREF_ENVCD OPERON REPRESSOR-RELATED"/>
    <property type="match status" value="1"/>
</dbReference>
<gene>
    <name evidence="5" type="ORF">F9U64_00745</name>
</gene>
<feature type="DNA-binding region" description="H-T-H motif" evidence="3">
    <location>
        <begin position="33"/>
        <end position="52"/>
    </location>
</feature>
<reference evidence="5 6" key="1">
    <citation type="submission" date="2019-10" db="EMBL/GenBank/DDBJ databases">
        <title>Gracilibacillus sp. nov. isolated from rice seeds.</title>
        <authorList>
            <person name="He S."/>
        </authorList>
    </citation>
    <scope>NUCLEOTIDE SEQUENCE [LARGE SCALE GENOMIC DNA]</scope>
    <source>
        <strain evidence="5 6">TD8</strain>
    </source>
</reference>
<protein>
    <submittedName>
        <fullName evidence="5">TetR/AcrR family transcriptional regulator</fullName>
    </submittedName>
</protein>
<evidence type="ECO:0000256" key="3">
    <source>
        <dbReference type="PROSITE-ProRule" id="PRU00335"/>
    </source>
</evidence>
<dbReference type="AlphaFoldDB" id="A0A7C8L6G2"/>
<organism evidence="5 6">
    <name type="scientific">Gracilibacillus oryzae</name>
    <dbReference type="NCBI Taxonomy" id="1672701"/>
    <lineage>
        <taxon>Bacteria</taxon>
        <taxon>Bacillati</taxon>
        <taxon>Bacillota</taxon>
        <taxon>Bacilli</taxon>
        <taxon>Bacillales</taxon>
        <taxon>Bacillaceae</taxon>
        <taxon>Gracilibacillus</taxon>
    </lineage>
</organism>
<feature type="domain" description="HTH tetR-type" evidence="4">
    <location>
        <begin position="10"/>
        <end position="70"/>
    </location>
</feature>
<evidence type="ECO:0000256" key="2">
    <source>
        <dbReference type="ARBA" id="ARBA00023125"/>
    </source>
</evidence>
<dbReference type="PANTHER" id="PTHR43479">
    <property type="entry name" value="ACREF/ENVCD OPERON REPRESSOR-RELATED"/>
    <property type="match status" value="1"/>
</dbReference>